<accession>D0NCR0</accession>
<evidence type="ECO:0008006" key="3">
    <source>
        <dbReference type="Google" id="ProtNLM"/>
    </source>
</evidence>
<reference evidence="2" key="1">
    <citation type="journal article" date="2009" name="Nature">
        <title>Genome sequence and analysis of the Irish potato famine pathogen Phytophthora infestans.</title>
        <authorList>
            <consortium name="The Broad Institute Genome Sequencing Platform"/>
            <person name="Haas B.J."/>
            <person name="Kamoun S."/>
            <person name="Zody M.C."/>
            <person name="Jiang R.H."/>
            <person name="Handsaker R.E."/>
            <person name="Cano L.M."/>
            <person name="Grabherr M."/>
            <person name="Kodira C.D."/>
            <person name="Raffaele S."/>
            <person name="Torto-Alalibo T."/>
            <person name="Bozkurt T.O."/>
            <person name="Ah-Fong A.M."/>
            <person name="Alvarado L."/>
            <person name="Anderson V.L."/>
            <person name="Armstrong M.R."/>
            <person name="Avrova A."/>
            <person name="Baxter L."/>
            <person name="Beynon J."/>
            <person name="Boevink P.C."/>
            <person name="Bollmann S.R."/>
            <person name="Bos J.I."/>
            <person name="Bulone V."/>
            <person name="Cai G."/>
            <person name="Cakir C."/>
            <person name="Carrington J.C."/>
            <person name="Chawner M."/>
            <person name="Conti L."/>
            <person name="Costanzo S."/>
            <person name="Ewan R."/>
            <person name="Fahlgren N."/>
            <person name="Fischbach M.A."/>
            <person name="Fugelstad J."/>
            <person name="Gilroy E.M."/>
            <person name="Gnerre S."/>
            <person name="Green P.J."/>
            <person name="Grenville-Briggs L.J."/>
            <person name="Griffith J."/>
            <person name="Grunwald N.J."/>
            <person name="Horn K."/>
            <person name="Horner N.R."/>
            <person name="Hu C.H."/>
            <person name="Huitema E."/>
            <person name="Jeong D.H."/>
            <person name="Jones A.M."/>
            <person name="Jones J.D."/>
            <person name="Jones R.W."/>
            <person name="Karlsson E.K."/>
            <person name="Kunjeti S.G."/>
            <person name="Lamour K."/>
            <person name="Liu Z."/>
            <person name="Ma L."/>
            <person name="Maclean D."/>
            <person name="Chibucos M.C."/>
            <person name="McDonald H."/>
            <person name="McWalters J."/>
            <person name="Meijer H.J."/>
            <person name="Morgan W."/>
            <person name="Morris P.F."/>
            <person name="Munro C.A."/>
            <person name="O'Neill K."/>
            <person name="Ospina-Giraldo M."/>
            <person name="Pinzon A."/>
            <person name="Pritchard L."/>
            <person name="Ramsahoye B."/>
            <person name="Ren Q."/>
            <person name="Restrepo S."/>
            <person name="Roy S."/>
            <person name="Sadanandom A."/>
            <person name="Savidor A."/>
            <person name="Schornack S."/>
            <person name="Schwartz D.C."/>
            <person name="Schumann U.D."/>
            <person name="Schwessinger B."/>
            <person name="Seyer L."/>
            <person name="Sharpe T."/>
            <person name="Silvar C."/>
            <person name="Song J."/>
            <person name="Studholme D.J."/>
            <person name="Sykes S."/>
            <person name="Thines M."/>
            <person name="van de Vondervoort P.J."/>
            <person name="Phuntumart V."/>
            <person name="Wawra S."/>
            <person name="Weide R."/>
            <person name="Win J."/>
            <person name="Young C."/>
            <person name="Zhou S."/>
            <person name="Fry W."/>
            <person name="Meyers B.C."/>
            <person name="van West P."/>
            <person name="Ristaino J."/>
            <person name="Govers F."/>
            <person name="Birch P.R."/>
            <person name="Whisson S.C."/>
            <person name="Judelson H.S."/>
            <person name="Nusbaum C."/>
        </authorList>
    </citation>
    <scope>NUCLEOTIDE SEQUENCE [LARGE SCALE GENOMIC DNA]</scope>
    <source>
        <strain evidence="2">T30-4</strain>
    </source>
</reference>
<dbReference type="AlphaFoldDB" id="D0NCR0"/>
<dbReference type="OrthoDB" id="89220at2759"/>
<evidence type="ECO:0000313" key="2">
    <source>
        <dbReference type="Proteomes" id="UP000006643"/>
    </source>
</evidence>
<proteinExistence type="predicted"/>
<dbReference type="EMBL" id="DS028132">
    <property type="protein sequence ID" value="EEY55774.1"/>
    <property type="molecule type" value="Genomic_DNA"/>
</dbReference>
<dbReference type="RefSeq" id="XP_002903350.1">
    <property type="nucleotide sequence ID" value="XM_002903304.1"/>
</dbReference>
<evidence type="ECO:0000313" key="1">
    <source>
        <dbReference type="EMBL" id="EEY55774.1"/>
    </source>
</evidence>
<protein>
    <recommendedName>
        <fullName evidence="3">HAT C-terminal dimerisation domain-containing protein</fullName>
    </recommendedName>
</protein>
<dbReference type="KEGG" id="pif:PITG_09755"/>
<dbReference type="HOGENOM" id="CLU_059494_0_0_1"/>
<dbReference type="VEuPathDB" id="FungiDB:PITG_09755"/>
<name>D0NCR0_PHYIT</name>
<dbReference type="InParanoid" id="D0NCR0"/>
<dbReference type="GeneID" id="9470376"/>
<dbReference type="STRING" id="403677.D0NCR0"/>
<dbReference type="Proteomes" id="UP000006643">
    <property type="component" value="Unassembled WGS sequence"/>
</dbReference>
<sequence length="288" mass="33216">MDPYELRTMEEYTQGWVNLLSTVWQNISKDHLLGCQLALFGVLLTYALLPAGNRHHGIAIADQLEQVVLQAQQEKWKVGAIITDNVGQCGCARRILTKVINKFYGKPLGLRTLCETRWNSMQGWFASLLRVQSALQMFNRHYKRANNVFKQRRFIAPLSLASHRLQVDENTVGDVVRLFGNIYKEFQQHLVHQENVIECVEDGWKQELSETVVSGIGTLAKIAVCYYKRLFGTVEIGQLRRDMLAWTQRRFTRMKPMLSITVNTVTCERLFTASKALYFHIVAKHVRK</sequence>
<keyword evidence="2" id="KW-1185">Reference proteome</keyword>
<gene>
    <name evidence="1" type="ORF">PITG_09755</name>
</gene>
<organism evidence="1 2">
    <name type="scientific">Phytophthora infestans (strain T30-4)</name>
    <name type="common">Potato late blight agent</name>
    <dbReference type="NCBI Taxonomy" id="403677"/>
    <lineage>
        <taxon>Eukaryota</taxon>
        <taxon>Sar</taxon>
        <taxon>Stramenopiles</taxon>
        <taxon>Oomycota</taxon>
        <taxon>Peronosporomycetes</taxon>
        <taxon>Peronosporales</taxon>
        <taxon>Peronosporaceae</taxon>
        <taxon>Phytophthora</taxon>
    </lineage>
</organism>